<dbReference type="InParanoid" id="A0A1B7NAX3"/>
<dbReference type="STRING" id="1314800.A0A1B7NAX3"/>
<proteinExistence type="predicted"/>
<evidence type="ECO:0000313" key="1">
    <source>
        <dbReference type="EMBL" id="OAX42037.1"/>
    </source>
</evidence>
<name>A0A1B7NAX3_9AGAM</name>
<reference evidence="1 2" key="1">
    <citation type="submission" date="2016-06" db="EMBL/GenBank/DDBJ databases">
        <title>Comparative genomics of the ectomycorrhizal sister species Rhizopogon vinicolor and Rhizopogon vesiculosus (Basidiomycota: Boletales) reveals a divergence of the mating type B locus.</title>
        <authorList>
            <consortium name="DOE Joint Genome Institute"/>
            <person name="Mujic A.B."/>
            <person name="Kuo A."/>
            <person name="Tritt A."/>
            <person name="Lipzen A."/>
            <person name="Chen C."/>
            <person name="Johnson J."/>
            <person name="Sharma A."/>
            <person name="Barry K."/>
            <person name="Grigoriev I.V."/>
            <person name="Spatafora J.W."/>
        </authorList>
    </citation>
    <scope>NUCLEOTIDE SEQUENCE [LARGE SCALE GENOMIC DNA]</scope>
    <source>
        <strain evidence="1 2">AM-OR11-026</strain>
    </source>
</reference>
<gene>
    <name evidence="1" type="ORF">K503DRAFT_780202</name>
</gene>
<dbReference type="Proteomes" id="UP000092154">
    <property type="component" value="Unassembled WGS sequence"/>
</dbReference>
<keyword evidence="2" id="KW-1185">Reference proteome</keyword>
<evidence type="ECO:0000313" key="2">
    <source>
        <dbReference type="Proteomes" id="UP000092154"/>
    </source>
</evidence>
<accession>A0A1B7NAX3</accession>
<dbReference type="AlphaFoldDB" id="A0A1B7NAX3"/>
<protein>
    <submittedName>
        <fullName evidence="1">Uncharacterized protein</fullName>
    </submittedName>
</protein>
<sequence length="285" mass="32073">MTRLRDVMIHIYRCARAIAVARQEGYNTWMLPGISAEDYMFADLEFDPSLHGCKTCEATEILLRDKPLDPSIQNIIWQVRSVMSSIWNSHRRPARRTDLLEQDFLGLSLHYLQLQDLSNERESGDNFAVSIEHLRRRLQQCASGDAVADAVGNDSRILESQSLPHPSSDRFMYYHLFGRSQRSRSNLLSLSAIISGDLTFGETVGRYDGQTPWNAIQPIVIDTAVAGDIGTRRQAPLGACEECSCYRLSERGGREGPPRVHESCPYAPSATQLCADAPKLYRQLL</sequence>
<organism evidence="1 2">
    <name type="scientific">Rhizopogon vinicolor AM-OR11-026</name>
    <dbReference type="NCBI Taxonomy" id="1314800"/>
    <lineage>
        <taxon>Eukaryota</taxon>
        <taxon>Fungi</taxon>
        <taxon>Dikarya</taxon>
        <taxon>Basidiomycota</taxon>
        <taxon>Agaricomycotina</taxon>
        <taxon>Agaricomycetes</taxon>
        <taxon>Agaricomycetidae</taxon>
        <taxon>Boletales</taxon>
        <taxon>Suillineae</taxon>
        <taxon>Rhizopogonaceae</taxon>
        <taxon>Rhizopogon</taxon>
    </lineage>
</organism>
<dbReference type="EMBL" id="KV448165">
    <property type="protein sequence ID" value="OAX42037.1"/>
    <property type="molecule type" value="Genomic_DNA"/>
</dbReference>